<dbReference type="EnsemblPlants" id="Pp3c7_6450V3.1">
    <property type="protein sequence ID" value="PAC:32923459.CDS.1"/>
    <property type="gene ID" value="Pp3c7_6450"/>
</dbReference>
<feature type="transmembrane region" description="Helical" evidence="9">
    <location>
        <begin position="522"/>
        <end position="542"/>
    </location>
</feature>
<dbReference type="Pfam" id="PF00083">
    <property type="entry name" value="Sugar_tr"/>
    <property type="match status" value="1"/>
</dbReference>
<feature type="transmembrane region" description="Helical" evidence="9">
    <location>
        <begin position="206"/>
        <end position="224"/>
    </location>
</feature>
<evidence type="ECO:0000256" key="4">
    <source>
        <dbReference type="ARBA" id="ARBA00022692"/>
    </source>
</evidence>
<dbReference type="Proteomes" id="UP000006727">
    <property type="component" value="Chromosome 7"/>
</dbReference>
<dbReference type="Gramene" id="Pp3c7_6450V3.1">
    <property type="protein sequence ID" value="PAC:32923459.CDS.1"/>
    <property type="gene ID" value="Pp3c7_6450"/>
</dbReference>
<dbReference type="AlphaFoldDB" id="A0A2K1KAN2"/>
<feature type="transmembrane region" description="Helical" evidence="9">
    <location>
        <begin position="485"/>
        <end position="510"/>
    </location>
</feature>
<dbReference type="GO" id="GO:0016020">
    <property type="term" value="C:membrane"/>
    <property type="evidence" value="ECO:0000318"/>
    <property type="project" value="GO_Central"/>
</dbReference>
<dbReference type="CDD" id="cd17362">
    <property type="entry name" value="MFS_GLUT10_12_Class3_like"/>
    <property type="match status" value="1"/>
</dbReference>
<dbReference type="InterPro" id="IPR050820">
    <property type="entry name" value="MFS_Sugar_Transporter"/>
</dbReference>
<feature type="compositionally biased region" description="Polar residues" evidence="8">
    <location>
        <begin position="17"/>
        <end position="27"/>
    </location>
</feature>
<feature type="transmembrane region" description="Helical" evidence="9">
    <location>
        <begin position="177"/>
        <end position="199"/>
    </location>
</feature>
<feature type="transmembrane region" description="Helical" evidence="9">
    <location>
        <begin position="230"/>
        <end position="252"/>
    </location>
</feature>
<dbReference type="Gene3D" id="1.20.1250.20">
    <property type="entry name" value="MFS general substrate transporter like domains"/>
    <property type="match status" value="1"/>
</dbReference>
<dbReference type="GO" id="GO:0055056">
    <property type="term" value="F:D-glucose transmembrane transporter activity"/>
    <property type="evidence" value="ECO:0000318"/>
    <property type="project" value="GO_Central"/>
</dbReference>
<feature type="transmembrane region" description="Helical" evidence="9">
    <location>
        <begin position="554"/>
        <end position="572"/>
    </location>
</feature>
<sequence length="590" mass="62841">MAVTTLMSLQAHLQQSSLHRSVGNSAPHSDGVRSRAIRGRAHVSVSNNVVGEERHVKSFRDRGSSFGDFCLNVATRIRHGTYQCRATPLEEETPSLSSVGVEEETELREPLVPEDKKDKDNIDFDWNAVLLPFLFPAVGGLLFGYDIGATSGAAVSIVSPEHSGTDWYNLSSLQTGLVVSGSLYGALAGSVLAFGIADFLGRRKELLLAAFLYSVGALVTGFAPNLAAVVVGRLIFGLGIGLSMHAAPMYIAETSPSQIRGTLISLKEAFIVGGILLGYVVGNNQVDAIGGWRVMFGFGAPIAALMGAGMWWLPPSPRWLLLRAVQGKGNVKALKQEATSVLQRLRGPSYTQESAEAECVQQWTGLKAACEGEDADVSFSELFQGSNAKALFVGTGLVAFQQFTGQPSVLYYAAPILQSAGFAAASDATRLAVLLGFFKLIMTAVAVLNVDKLGRRPLLLGGVAGITISLATLAAYFSFLQDYPYLAVGSLLLYVGSYQISFGPISWLMVSEIFPLRTRGRALGVTTLVNFGSNALVALAFAPLQDLVGESYTFVIFGIIGTLALTFIYTSVPETKGLSLEQISAKLEES</sequence>
<feature type="transmembrane region" description="Helical" evidence="9">
    <location>
        <begin position="294"/>
        <end position="313"/>
    </location>
</feature>
<keyword evidence="3 7" id="KW-0813">Transport</keyword>
<evidence type="ECO:0000256" key="7">
    <source>
        <dbReference type="RuleBase" id="RU003346"/>
    </source>
</evidence>
<evidence type="ECO:0000256" key="9">
    <source>
        <dbReference type="SAM" id="Phobius"/>
    </source>
</evidence>
<feature type="domain" description="Major facilitator superfamily (MFS) profile" evidence="10">
    <location>
        <begin position="132"/>
        <end position="576"/>
    </location>
</feature>
<evidence type="ECO:0000313" key="13">
    <source>
        <dbReference type="Proteomes" id="UP000006727"/>
    </source>
</evidence>
<dbReference type="FunFam" id="1.20.1250.20:FF:000118">
    <property type="entry name" value="D-xylose-proton symporter-like 3, chloroplastic"/>
    <property type="match status" value="1"/>
</dbReference>
<organism evidence="11">
    <name type="scientific">Physcomitrium patens</name>
    <name type="common">Spreading-leaved earth moss</name>
    <name type="synonym">Physcomitrella patens</name>
    <dbReference type="NCBI Taxonomy" id="3218"/>
    <lineage>
        <taxon>Eukaryota</taxon>
        <taxon>Viridiplantae</taxon>
        <taxon>Streptophyta</taxon>
        <taxon>Embryophyta</taxon>
        <taxon>Bryophyta</taxon>
        <taxon>Bryophytina</taxon>
        <taxon>Bryopsida</taxon>
        <taxon>Funariidae</taxon>
        <taxon>Funariales</taxon>
        <taxon>Funariaceae</taxon>
        <taxon>Physcomitrium</taxon>
    </lineage>
</organism>
<dbReference type="EMBL" id="ABEU02000007">
    <property type="protein sequence ID" value="PNR50837.1"/>
    <property type="molecule type" value="Genomic_DNA"/>
</dbReference>
<evidence type="ECO:0000256" key="3">
    <source>
        <dbReference type="ARBA" id="ARBA00022448"/>
    </source>
</evidence>
<feature type="transmembrane region" description="Helical" evidence="9">
    <location>
        <begin position="264"/>
        <end position="282"/>
    </location>
</feature>
<dbReference type="InterPro" id="IPR036259">
    <property type="entry name" value="MFS_trans_sf"/>
</dbReference>
<dbReference type="KEGG" id="ppp:112284930"/>
<dbReference type="FunCoup" id="A0A2K1KAN2">
    <property type="interactions" value="885"/>
</dbReference>
<evidence type="ECO:0000313" key="12">
    <source>
        <dbReference type="EnsemblPlants" id="PAC:32923459.CDS.1"/>
    </source>
</evidence>
<evidence type="ECO:0000256" key="2">
    <source>
        <dbReference type="ARBA" id="ARBA00010992"/>
    </source>
</evidence>
<dbReference type="InterPro" id="IPR003663">
    <property type="entry name" value="Sugar/inositol_transpt"/>
</dbReference>
<dbReference type="PROSITE" id="PS50850">
    <property type="entry name" value="MFS"/>
    <property type="match status" value="1"/>
</dbReference>
<dbReference type="PROSITE" id="PS00216">
    <property type="entry name" value="SUGAR_TRANSPORT_1"/>
    <property type="match status" value="2"/>
</dbReference>
<dbReference type="InterPro" id="IPR020846">
    <property type="entry name" value="MFS_dom"/>
</dbReference>
<name>A0A2K1KAN2_PHYPA</name>
<dbReference type="PANTHER" id="PTHR48023:SF4">
    <property type="entry name" value="D-XYLOSE-PROTON SYMPORTER-LIKE 2"/>
    <property type="match status" value="1"/>
</dbReference>
<evidence type="ECO:0000256" key="8">
    <source>
        <dbReference type="SAM" id="MobiDB-lite"/>
    </source>
</evidence>
<dbReference type="OMA" id="HMGEYDP"/>
<dbReference type="PROSITE" id="PS00217">
    <property type="entry name" value="SUGAR_TRANSPORT_2"/>
    <property type="match status" value="1"/>
</dbReference>
<keyword evidence="5 9" id="KW-1133">Transmembrane helix</keyword>
<evidence type="ECO:0000259" key="10">
    <source>
        <dbReference type="PROSITE" id="PS50850"/>
    </source>
</evidence>
<evidence type="ECO:0000313" key="11">
    <source>
        <dbReference type="EMBL" id="PNR50837.1"/>
    </source>
</evidence>
<dbReference type="PANTHER" id="PTHR48023">
    <property type="entry name" value="D-XYLOSE-PROTON SYMPORTER-LIKE 2"/>
    <property type="match status" value="1"/>
</dbReference>
<reference evidence="11 13" key="2">
    <citation type="journal article" date="2018" name="Plant J.">
        <title>The Physcomitrella patens chromosome-scale assembly reveals moss genome structure and evolution.</title>
        <authorList>
            <person name="Lang D."/>
            <person name="Ullrich K.K."/>
            <person name="Murat F."/>
            <person name="Fuchs J."/>
            <person name="Jenkins J."/>
            <person name="Haas F.B."/>
            <person name="Piednoel M."/>
            <person name="Gundlach H."/>
            <person name="Van Bel M."/>
            <person name="Meyberg R."/>
            <person name="Vives C."/>
            <person name="Morata J."/>
            <person name="Symeonidi A."/>
            <person name="Hiss M."/>
            <person name="Muchero W."/>
            <person name="Kamisugi Y."/>
            <person name="Saleh O."/>
            <person name="Blanc G."/>
            <person name="Decker E.L."/>
            <person name="van Gessel N."/>
            <person name="Grimwood J."/>
            <person name="Hayes R.D."/>
            <person name="Graham S.W."/>
            <person name="Gunter L.E."/>
            <person name="McDaniel S.F."/>
            <person name="Hoernstein S.N.W."/>
            <person name="Larsson A."/>
            <person name="Li F.W."/>
            <person name="Perroud P.F."/>
            <person name="Phillips J."/>
            <person name="Ranjan P."/>
            <person name="Rokshar D.S."/>
            <person name="Rothfels C.J."/>
            <person name="Schneider L."/>
            <person name="Shu S."/>
            <person name="Stevenson D.W."/>
            <person name="Thummler F."/>
            <person name="Tillich M."/>
            <person name="Villarreal Aguilar J.C."/>
            <person name="Widiez T."/>
            <person name="Wong G.K."/>
            <person name="Wymore A."/>
            <person name="Zhang Y."/>
            <person name="Zimmer A.D."/>
            <person name="Quatrano R.S."/>
            <person name="Mayer K.F.X."/>
            <person name="Goodstein D."/>
            <person name="Casacuberta J.M."/>
            <person name="Vandepoele K."/>
            <person name="Reski R."/>
            <person name="Cuming A.C."/>
            <person name="Tuskan G.A."/>
            <person name="Maumus F."/>
            <person name="Salse J."/>
            <person name="Schmutz J."/>
            <person name="Rensing S.A."/>
        </authorList>
    </citation>
    <scope>NUCLEOTIDE SEQUENCE [LARGE SCALE GENOMIC DNA]</scope>
    <source>
        <strain evidence="12 13">cv. Gransden 2004</strain>
    </source>
</reference>
<dbReference type="EnsemblPlants" id="Pp3c7_6450V3.2">
    <property type="protein sequence ID" value="PAC:32923460.CDS.1"/>
    <property type="gene ID" value="Pp3c7_6450"/>
</dbReference>
<feature type="region of interest" description="Disordered" evidence="8">
    <location>
        <begin position="88"/>
        <end position="108"/>
    </location>
</feature>
<protein>
    <recommendedName>
        <fullName evidence="10">Major facilitator superfamily (MFS) profile domain-containing protein</fullName>
    </recommendedName>
</protein>
<feature type="transmembrane region" description="Helical" evidence="9">
    <location>
        <begin position="457"/>
        <end position="479"/>
    </location>
</feature>
<dbReference type="InterPro" id="IPR005828">
    <property type="entry name" value="MFS_sugar_transport-like"/>
</dbReference>
<gene>
    <name evidence="12" type="primary">LOC112284930</name>
    <name evidence="11" type="ORF">PHYPA_010023</name>
</gene>
<dbReference type="NCBIfam" id="TIGR00879">
    <property type="entry name" value="SP"/>
    <property type="match status" value="1"/>
</dbReference>
<proteinExistence type="inferred from homology"/>
<dbReference type="SUPFAM" id="SSF103473">
    <property type="entry name" value="MFS general substrate transporter"/>
    <property type="match status" value="1"/>
</dbReference>
<dbReference type="RefSeq" id="XP_024381088.1">
    <property type="nucleotide sequence ID" value="XM_024525320.2"/>
</dbReference>
<dbReference type="OrthoDB" id="6612291at2759"/>
<keyword evidence="6 9" id="KW-0472">Membrane</keyword>
<keyword evidence="13" id="KW-1185">Reference proteome</keyword>
<evidence type="ECO:0000256" key="1">
    <source>
        <dbReference type="ARBA" id="ARBA00004141"/>
    </source>
</evidence>
<feature type="transmembrane region" description="Helical" evidence="9">
    <location>
        <begin position="126"/>
        <end position="145"/>
    </location>
</feature>
<feature type="region of interest" description="Disordered" evidence="8">
    <location>
        <begin position="17"/>
        <end position="37"/>
    </location>
</feature>
<evidence type="ECO:0000256" key="5">
    <source>
        <dbReference type="ARBA" id="ARBA00022989"/>
    </source>
</evidence>
<evidence type="ECO:0000256" key="6">
    <source>
        <dbReference type="ARBA" id="ARBA00023136"/>
    </source>
</evidence>
<dbReference type="PaxDb" id="3218-PP1S42_261V6.1"/>
<comment type="subcellular location">
    <subcellularLocation>
        <location evidence="1">Membrane</location>
        <topology evidence="1">Multi-pass membrane protein</topology>
    </subcellularLocation>
</comment>
<dbReference type="PRINTS" id="PR00171">
    <property type="entry name" value="SUGRTRNSPORT"/>
</dbReference>
<keyword evidence="4 9" id="KW-0812">Transmembrane</keyword>
<dbReference type="Gramene" id="Pp3c7_6450V3.2">
    <property type="protein sequence ID" value="PAC:32923460.CDS.1"/>
    <property type="gene ID" value="Pp3c7_6450"/>
</dbReference>
<reference evidence="12" key="3">
    <citation type="submission" date="2020-12" db="UniProtKB">
        <authorList>
            <consortium name="EnsemblPlants"/>
        </authorList>
    </citation>
    <scope>IDENTIFICATION</scope>
</reference>
<accession>A0A2K1KAN2</accession>
<comment type="similarity">
    <text evidence="2 7">Belongs to the major facilitator superfamily. Sugar transporter (TC 2.A.1.1) family.</text>
</comment>
<feature type="transmembrane region" description="Helical" evidence="9">
    <location>
        <begin position="431"/>
        <end position="450"/>
    </location>
</feature>
<dbReference type="GO" id="GO:0009941">
    <property type="term" value="C:chloroplast envelope"/>
    <property type="evidence" value="ECO:0007669"/>
    <property type="project" value="EnsemblPlants"/>
</dbReference>
<reference evidence="11 13" key="1">
    <citation type="journal article" date="2008" name="Science">
        <title>The Physcomitrella genome reveals evolutionary insights into the conquest of land by plants.</title>
        <authorList>
            <person name="Rensing S."/>
            <person name="Lang D."/>
            <person name="Zimmer A."/>
            <person name="Terry A."/>
            <person name="Salamov A."/>
            <person name="Shapiro H."/>
            <person name="Nishiyama T."/>
            <person name="Perroud P.-F."/>
            <person name="Lindquist E."/>
            <person name="Kamisugi Y."/>
            <person name="Tanahashi T."/>
            <person name="Sakakibara K."/>
            <person name="Fujita T."/>
            <person name="Oishi K."/>
            <person name="Shin-I T."/>
            <person name="Kuroki Y."/>
            <person name="Toyoda A."/>
            <person name="Suzuki Y."/>
            <person name="Hashimoto A."/>
            <person name="Yamaguchi K."/>
            <person name="Sugano A."/>
            <person name="Kohara Y."/>
            <person name="Fujiyama A."/>
            <person name="Anterola A."/>
            <person name="Aoki S."/>
            <person name="Ashton N."/>
            <person name="Barbazuk W.B."/>
            <person name="Barker E."/>
            <person name="Bennetzen J."/>
            <person name="Bezanilla M."/>
            <person name="Blankenship R."/>
            <person name="Cho S.H."/>
            <person name="Dutcher S."/>
            <person name="Estelle M."/>
            <person name="Fawcett J.A."/>
            <person name="Gundlach H."/>
            <person name="Hanada K."/>
            <person name="Heyl A."/>
            <person name="Hicks K.A."/>
            <person name="Hugh J."/>
            <person name="Lohr M."/>
            <person name="Mayer K."/>
            <person name="Melkozernov A."/>
            <person name="Murata T."/>
            <person name="Nelson D."/>
            <person name="Pils B."/>
            <person name="Prigge M."/>
            <person name="Reiss B."/>
            <person name="Renner T."/>
            <person name="Rombauts S."/>
            <person name="Rushton P."/>
            <person name="Sanderfoot A."/>
            <person name="Schween G."/>
            <person name="Shiu S.-H."/>
            <person name="Stueber K."/>
            <person name="Theodoulou F.L."/>
            <person name="Tu H."/>
            <person name="Van de Peer Y."/>
            <person name="Verrier P.J."/>
            <person name="Waters E."/>
            <person name="Wood A."/>
            <person name="Yang L."/>
            <person name="Cove D."/>
            <person name="Cuming A."/>
            <person name="Hasebe M."/>
            <person name="Lucas S."/>
            <person name="Mishler D.B."/>
            <person name="Reski R."/>
            <person name="Grigoriev I."/>
            <person name="Quatrano R.S."/>
            <person name="Boore J.L."/>
        </authorList>
    </citation>
    <scope>NUCLEOTIDE SEQUENCE [LARGE SCALE GENOMIC DNA]</scope>
    <source>
        <strain evidence="12 13">cv. Gransden 2004</strain>
    </source>
</reference>
<dbReference type="GeneID" id="112284930"/>
<dbReference type="InterPro" id="IPR005829">
    <property type="entry name" value="Sugar_transporter_CS"/>
</dbReference>
<dbReference type="GO" id="GO:1904659">
    <property type="term" value="P:D-glucose transmembrane transport"/>
    <property type="evidence" value="ECO:0000318"/>
    <property type="project" value="GO_Central"/>
</dbReference>